<proteinExistence type="inferred from homology"/>
<name>A0A3P7PU99_9FIRM</name>
<dbReference type="RefSeq" id="WP_125136831.1">
    <property type="nucleotide sequence ID" value="NZ_LR130778.1"/>
</dbReference>
<evidence type="ECO:0000256" key="10">
    <source>
        <dbReference type="HAMAP-Rule" id="MF_00571"/>
    </source>
</evidence>
<dbReference type="OrthoDB" id="2293at2"/>
<keyword evidence="6 10" id="KW-0808">Transferase</keyword>
<evidence type="ECO:0000256" key="2">
    <source>
        <dbReference type="ARBA" id="ARBA00004496"/>
    </source>
</evidence>
<dbReference type="AlphaFoldDB" id="A0A3P7PU99"/>
<keyword evidence="5 10" id="KW-0963">Cytoplasm</keyword>
<keyword evidence="7 10" id="KW-0548">Nucleotidyltransferase</keyword>
<gene>
    <name evidence="10 13" type="primary">galT</name>
    <name evidence="13" type="ORF">PATL70BA_1650</name>
</gene>
<protein>
    <recommendedName>
        <fullName evidence="10">Galactose-1-phosphate uridylyltransferase</fullName>
        <shortName evidence="10">Gal-1-P uridylyltransferase</shortName>
        <ecNumber evidence="10">2.7.7.12</ecNumber>
    </recommendedName>
    <alternativeName>
        <fullName evidence="10">UDP-glucose--hexose-1-phosphate uridylyltransferase</fullName>
    </alternativeName>
</protein>
<dbReference type="Pfam" id="PF01087">
    <property type="entry name" value="GalP_UDP_transf"/>
    <property type="match status" value="1"/>
</dbReference>
<feature type="domain" description="Galactose-1-phosphate uridyl transferase C-terminal" evidence="12">
    <location>
        <begin position="251"/>
        <end position="423"/>
    </location>
</feature>
<evidence type="ECO:0000259" key="11">
    <source>
        <dbReference type="Pfam" id="PF01087"/>
    </source>
</evidence>
<dbReference type="UniPathway" id="UPA00214"/>
<evidence type="ECO:0000256" key="9">
    <source>
        <dbReference type="ARBA" id="ARBA00023277"/>
    </source>
</evidence>
<dbReference type="EMBL" id="LR130778">
    <property type="protein sequence ID" value="VDN47537.1"/>
    <property type="molecule type" value="Genomic_DNA"/>
</dbReference>
<dbReference type="HAMAP" id="MF_00571">
    <property type="entry name" value="GalP_UDP_trans"/>
    <property type="match status" value="1"/>
</dbReference>
<evidence type="ECO:0000256" key="7">
    <source>
        <dbReference type="ARBA" id="ARBA00022695"/>
    </source>
</evidence>
<evidence type="ECO:0000256" key="5">
    <source>
        <dbReference type="ARBA" id="ARBA00022490"/>
    </source>
</evidence>
<dbReference type="InterPro" id="IPR023425">
    <property type="entry name" value="GalP_uridyl_Trfase_II_CS"/>
</dbReference>
<evidence type="ECO:0000259" key="12">
    <source>
        <dbReference type="Pfam" id="PF02744"/>
    </source>
</evidence>
<sequence length="513" mass="59046">METIKKYIEELILFGLHHKMIEALDVPLVRNQLLALLKVNEPYEGTVGTIEDQTPTRILEGILNEAVLLGIVEESLVEREILDAKMMATLMPRQSELNRLYTRVKEEKGIKAATDYYYHLSQMSNYIRTDRIALNKYWQTKTQYGNMEITINLSKPEKDPKDIEKAKHQPQSNYPKCFLCLENVGYEGNLNHPARSNHRVLPLKLNNESWYLQYSPYVYYNEHAIIFKDTHEPMKINLQTFKRLADFIECMPHYFIGSNADLPIVGGSILSHDHFQGGRHRFPMVDAKVVKSYKHSDVPDICLELLAWPLSVIRLSSRNKSLLVQQAYDIFKHWQGYSDPHANILAFTETSEGTVPHNTVTPIARMNDRGCYEIDLALRNNRRDERHPEGIFHPHEHLHHIKKENIGLIEVMGLAVLPARLDQDLSLLSEVLRGKHSMDLVKKKLPHHYAWFESIVLEVGLTCSEAMAKEILEKAIGNRFEEVLACSGVFKQTQQGLAAFSTFVESMGFEEID</sequence>
<dbReference type="EC" id="2.7.7.12" evidence="10"/>
<evidence type="ECO:0000256" key="4">
    <source>
        <dbReference type="ARBA" id="ARBA00008706"/>
    </source>
</evidence>
<dbReference type="PANTHER" id="PTHR39191:SF1">
    <property type="entry name" value="DUF4922 DOMAIN-CONTAINING PROTEIN"/>
    <property type="match status" value="1"/>
</dbReference>
<dbReference type="Pfam" id="PF02744">
    <property type="entry name" value="GalP_UDP_tr_C"/>
    <property type="match status" value="1"/>
</dbReference>
<dbReference type="InterPro" id="IPR005850">
    <property type="entry name" value="GalP_Utransf_C"/>
</dbReference>
<accession>A0A3P7PU99</accession>
<keyword evidence="14" id="KW-1185">Reference proteome</keyword>
<feature type="domain" description="Galactose-1-phosphate uridyl transferase N-terminal" evidence="11">
    <location>
        <begin position="74"/>
        <end position="233"/>
    </location>
</feature>
<dbReference type="PIRSF" id="PIRSF006005">
    <property type="entry name" value="GalT_BS"/>
    <property type="match status" value="1"/>
</dbReference>
<comment type="similarity">
    <text evidence="4 10">Belongs to the galactose-1-phosphate uridylyltransferase type 2 family.</text>
</comment>
<comment type="subcellular location">
    <subcellularLocation>
        <location evidence="2 10">Cytoplasm</location>
    </subcellularLocation>
</comment>
<comment type="catalytic activity">
    <reaction evidence="1 10">
        <text>alpha-D-galactose 1-phosphate + UDP-alpha-D-glucose = alpha-D-glucose 1-phosphate + UDP-alpha-D-galactose</text>
        <dbReference type="Rhea" id="RHEA:13989"/>
        <dbReference type="ChEBI" id="CHEBI:58336"/>
        <dbReference type="ChEBI" id="CHEBI:58601"/>
        <dbReference type="ChEBI" id="CHEBI:58885"/>
        <dbReference type="ChEBI" id="CHEBI:66914"/>
        <dbReference type="EC" id="2.7.7.12"/>
    </reaction>
</comment>
<evidence type="ECO:0000313" key="13">
    <source>
        <dbReference type="EMBL" id="VDN47537.1"/>
    </source>
</evidence>
<keyword evidence="9 10" id="KW-0119">Carbohydrate metabolism</keyword>
<dbReference type="PANTHER" id="PTHR39191">
    <property type="entry name" value="GALACTOSE-1-PHOSPHATE URIDYLYLTRANSFERASE"/>
    <property type="match status" value="1"/>
</dbReference>
<dbReference type="NCBIfam" id="NF003629">
    <property type="entry name" value="PRK05270.1-2"/>
    <property type="match status" value="1"/>
</dbReference>
<dbReference type="GO" id="GO:0006012">
    <property type="term" value="P:galactose metabolic process"/>
    <property type="evidence" value="ECO:0007669"/>
    <property type="project" value="UniProtKB-UniRule"/>
</dbReference>
<dbReference type="Proteomes" id="UP000279029">
    <property type="component" value="Chromosome"/>
</dbReference>
<comment type="pathway">
    <text evidence="3 10">Carbohydrate metabolism; galactose metabolism.</text>
</comment>
<evidence type="ECO:0000256" key="6">
    <source>
        <dbReference type="ARBA" id="ARBA00022679"/>
    </source>
</evidence>
<dbReference type="GO" id="GO:0008108">
    <property type="term" value="F:UDP-glucose:hexose-1-phosphate uridylyltransferase activity"/>
    <property type="evidence" value="ECO:0007669"/>
    <property type="project" value="UniProtKB-UniRule"/>
</dbReference>
<keyword evidence="8 10" id="KW-0299">Galactose metabolism</keyword>
<reference evidence="13 14" key="1">
    <citation type="submission" date="2018-09" db="EMBL/GenBank/DDBJ databases">
        <authorList>
            <person name="Postec A."/>
        </authorList>
    </citation>
    <scope>NUCLEOTIDE SEQUENCE [LARGE SCALE GENOMIC DNA]</scope>
    <source>
        <strain evidence="13">70B-A</strain>
    </source>
</reference>
<dbReference type="InterPro" id="IPR000766">
    <property type="entry name" value="GalP_uridyl_Trfase_II"/>
</dbReference>
<dbReference type="GO" id="GO:0005737">
    <property type="term" value="C:cytoplasm"/>
    <property type="evidence" value="ECO:0007669"/>
    <property type="project" value="UniProtKB-SubCell"/>
</dbReference>
<dbReference type="KEGG" id="cbar:PATL70BA_1650"/>
<evidence type="ECO:0000256" key="1">
    <source>
        <dbReference type="ARBA" id="ARBA00001107"/>
    </source>
</evidence>
<evidence type="ECO:0000256" key="8">
    <source>
        <dbReference type="ARBA" id="ARBA00023144"/>
    </source>
</evidence>
<dbReference type="InterPro" id="IPR005849">
    <property type="entry name" value="GalP_Utransf_N"/>
</dbReference>
<organism evidence="13 14">
    <name type="scientific">Petrocella atlantisensis</name>
    <dbReference type="NCBI Taxonomy" id="2173034"/>
    <lineage>
        <taxon>Bacteria</taxon>
        <taxon>Bacillati</taxon>
        <taxon>Bacillota</taxon>
        <taxon>Clostridia</taxon>
        <taxon>Lachnospirales</taxon>
        <taxon>Vallitaleaceae</taxon>
        <taxon>Petrocella</taxon>
    </lineage>
</organism>
<evidence type="ECO:0000313" key="14">
    <source>
        <dbReference type="Proteomes" id="UP000279029"/>
    </source>
</evidence>
<dbReference type="PROSITE" id="PS01163">
    <property type="entry name" value="GAL_P_UDP_TRANSF_II"/>
    <property type="match status" value="1"/>
</dbReference>
<evidence type="ECO:0000256" key="3">
    <source>
        <dbReference type="ARBA" id="ARBA00004947"/>
    </source>
</evidence>